<dbReference type="Pfam" id="PF00514">
    <property type="entry name" value="Arm"/>
    <property type="match status" value="1"/>
</dbReference>
<dbReference type="InterPro" id="IPR016024">
    <property type="entry name" value="ARM-type_fold"/>
</dbReference>
<reference evidence="6 7" key="1">
    <citation type="submission" date="2014-11" db="EMBL/GenBank/DDBJ databases">
        <authorList>
            <person name="Zhu J."/>
            <person name="Qi W."/>
            <person name="Song R."/>
        </authorList>
    </citation>
    <scope>NUCLEOTIDE SEQUENCE [LARGE SCALE GENOMIC DNA]</scope>
</reference>
<sequence>MDLVDTTTQHPAEQRPLSESPQGASANASALLDSIRTKDGYDQAVAERGLQAVEAEISAVMTQISTSIATASDSTSQLLQPLVQLVSLRHVPCISQKAIDADILPLLVEQLGDDHPPDHQQQAASALDDIASPPTLGVGPEVQAVINAGVVPPLVQLVSSPDDGVCVAAMKALANLANPMLLGEQRGHMLQLGVLARLQTTMRERTAFEVLRCGVDLLRGLFLLNYDPPAFHEIGPFVPVLANIIRTHTPNQDDHLLHGAMWALAAISDGRDEDEHREAVVATGVCEQLVGLLAEKWGLIPENALTVLANIAQGTDAHRDMLVGYGVNQRLSQLLQPPATNEIMQEQRHPRAASGASARRCLSCPPDHRLFGEGTSGYVQTVIDNGVMPHLLDIITADNMYAESGLTMNIEYIVCGGLPRIKQAATQAIANLANKASQQQGQCLVEYGCVQRLCGLLDTTDDPNVLVVLSNILAHGRDKQVAEGLPHNPFSQLIREADVSRLVALQTHDKEDVAFEAMRILYYNFPDRGDTDRYEAARAARQQGQQGENDDSDGVADLDTDVDDDDSEEEGEGGVEGNGGADGRAEG</sequence>
<dbReference type="AlphaFoldDB" id="A0A0G4H3U9"/>
<evidence type="ECO:0000313" key="7">
    <source>
        <dbReference type="Proteomes" id="UP000041254"/>
    </source>
</evidence>
<dbReference type="PhylomeDB" id="A0A0G4H3U9"/>
<evidence type="ECO:0000256" key="4">
    <source>
        <dbReference type="PROSITE-ProRule" id="PRU00259"/>
    </source>
</evidence>
<accession>A0A0G4H3U9</accession>
<keyword evidence="2" id="KW-0813">Transport</keyword>
<dbReference type="VEuPathDB" id="CryptoDB:Vbra_19562"/>
<dbReference type="SMART" id="SM00185">
    <property type="entry name" value="ARM"/>
    <property type="match status" value="5"/>
</dbReference>
<organism evidence="6 7">
    <name type="scientific">Vitrella brassicaformis (strain CCMP3155)</name>
    <dbReference type="NCBI Taxonomy" id="1169540"/>
    <lineage>
        <taxon>Eukaryota</taxon>
        <taxon>Sar</taxon>
        <taxon>Alveolata</taxon>
        <taxon>Colpodellida</taxon>
        <taxon>Vitrellaceae</taxon>
        <taxon>Vitrella</taxon>
    </lineage>
</organism>
<feature type="region of interest" description="Disordered" evidence="5">
    <location>
        <begin position="1"/>
        <end position="28"/>
    </location>
</feature>
<gene>
    <name evidence="6" type="ORF">Vbra_19562</name>
</gene>
<evidence type="ECO:0000256" key="5">
    <source>
        <dbReference type="SAM" id="MobiDB-lite"/>
    </source>
</evidence>
<comment type="similarity">
    <text evidence="1">Belongs to the importin alpha family.</text>
</comment>
<evidence type="ECO:0000256" key="1">
    <source>
        <dbReference type="ARBA" id="ARBA00010394"/>
    </source>
</evidence>
<dbReference type="InParanoid" id="A0A0G4H3U9"/>
<feature type="compositionally biased region" description="Acidic residues" evidence="5">
    <location>
        <begin position="548"/>
        <end position="573"/>
    </location>
</feature>
<protein>
    <recommendedName>
        <fullName evidence="8">Importin subunit alpha</fullName>
    </recommendedName>
</protein>
<feature type="region of interest" description="Disordered" evidence="5">
    <location>
        <begin position="536"/>
        <end position="587"/>
    </location>
</feature>
<dbReference type="PROSITE" id="PS50176">
    <property type="entry name" value="ARM_REPEAT"/>
    <property type="match status" value="1"/>
</dbReference>
<evidence type="ECO:0000313" key="6">
    <source>
        <dbReference type="EMBL" id="CEM38218.1"/>
    </source>
</evidence>
<keyword evidence="7" id="KW-1185">Reference proteome</keyword>
<dbReference type="PANTHER" id="PTHR23316">
    <property type="entry name" value="IMPORTIN ALPHA"/>
    <property type="match status" value="1"/>
</dbReference>
<dbReference type="GO" id="GO:0015031">
    <property type="term" value="P:protein transport"/>
    <property type="evidence" value="ECO:0007669"/>
    <property type="project" value="UniProtKB-KW"/>
</dbReference>
<feature type="repeat" description="ARM" evidence="4">
    <location>
        <begin position="149"/>
        <end position="177"/>
    </location>
</feature>
<dbReference type="SUPFAM" id="SSF48371">
    <property type="entry name" value="ARM repeat"/>
    <property type="match status" value="1"/>
</dbReference>
<feature type="compositionally biased region" description="Gly residues" evidence="5">
    <location>
        <begin position="574"/>
        <end position="587"/>
    </location>
</feature>
<keyword evidence="3" id="KW-0653">Protein transport</keyword>
<dbReference type="OrthoDB" id="436939at2759"/>
<name>A0A0G4H3U9_VITBC</name>
<dbReference type="STRING" id="1169540.A0A0G4H3U9"/>
<proteinExistence type="inferred from homology"/>
<evidence type="ECO:0008006" key="8">
    <source>
        <dbReference type="Google" id="ProtNLM"/>
    </source>
</evidence>
<dbReference type="InterPro" id="IPR000225">
    <property type="entry name" value="Armadillo"/>
</dbReference>
<evidence type="ECO:0000256" key="2">
    <source>
        <dbReference type="ARBA" id="ARBA00022448"/>
    </source>
</evidence>
<dbReference type="InterPro" id="IPR011989">
    <property type="entry name" value="ARM-like"/>
</dbReference>
<evidence type="ECO:0000256" key="3">
    <source>
        <dbReference type="ARBA" id="ARBA00022927"/>
    </source>
</evidence>
<dbReference type="Proteomes" id="UP000041254">
    <property type="component" value="Unassembled WGS sequence"/>
</dbReference>
<dbReference type="EMBL" id="CDMY01000973">
    <property type="protein sequence ID" value="CEM38218.1"/>
    <property type="molecule type" value="Genomic_DNA"/>
</dbReference>
<dbReference type="Gene3D" id="1.25.10.10">
    <property type="entry name" value="Leucine-rich Repeat Variant"/>
    <property type="match status" value="1"/>
</dbReference>